<comment type="caution">
    <text evidence="10">The sequence shown here is derived from an EMBL/GenBank/DDBJ whole genome shotgun (WGS) entry which is preliminary data.</text>
</comment>
<sequence>MNIIVTGGAGFIGSNFIFYEMKNHPEDRIICLDSLTYAGNLSTLKPVLDKPNFRFVKESITDREAVERLFEEEKPDIVVNFAAESHVDRSIVNPDIFLETNIHGTTILMDACRKYGIRRFHQVSTDEVYGDLPLDRPDLFFHEDTPLHTSSPYSSSKASADLFVLAYHRTFGLPVTISRCSNNYGPYQFPEKLIPLMFINALNDKPLPVYGEGKNVRDWLYVEDHCRAIDLIMRKGRDGEVYNVGGHNEMHNIDIVKLICDALGKPYSLITHVEDRKGHDRRYAIDPTKIHNELGWLPETKFADGIRMTIDWYKTHENWWKPIISGEYQNYYQKMYGNRKEV</sequence>
<dbReference type="GO" id="GO:0009225">
    <property type="term" value="P:nucleotide-sugar metabolic process"/>
    <property type="evidence" value="ECO:0007669"/>
    <property type="project" value="InterPro"/>
</dbReference>
<gene>
    <name evidence="10" type="primary">rfbB</name>
    <name evidence="10" type="ORF">FYJ35_04040</name>
</gene>
<protein>
    <recommendedName>
        <fullName evidence="5 8">dTDP-glucose 4,6-dehydratase</fullName>
        <ecNumber evidence="4 8">4.2.1.46</ecNumber>
    </recommendedName>
</protein>
<dbReference type="EMBL" id="VULZ01000003">
    <property type="protein sequence ID" value="MSS14221.1"/>
    <property type="molecule type" value="Genomic_DNA"/>
</dbReference>
<comment type="catalytic activity">
    <reaction evidence="1 8">
        <text>dTDP-alpha-D-glucose = dTDP-4-dehydro-6-deoxy-alpha-D-glucose + H2O</text>
        <dbReference type="Rhea" id="RHEA:17221"/>
        <dbReference type="ChEBI" id="CHEBI:15377"/>
        <dbReference type="ChEBI" id="CHEBI:57477"/>
        <dbReference type="ChEBI" id="CHEBI:57649"/>
        <dbReference type="EC" id="4.2.1.46"/>
    </reaction>
</comment>
<dbReference type="InterPro" id="IPR005888">
    <property type="entry name" value="dTDP_Gluc_deHydtase"/>
</dbReference>
<keyword evidence="7 8" id="KW-0456">Lyase</keyword>
<dbReference type="Gene3D" id="3.90.25.10">
    <property type="entry name" value="UDP-galactose 4-epimerase, domain 1"/>
    <property type="match status" value="1"/>
</dbReference>
<dbReference type="SUPFAM" id="SSF51735">
    <property type="entry name" value="NAD(P)-binding Rossmann-fold domains"/>
    <property type="match status" value="1"/>
</dbReference>
<dbReference type="Gene3D" id="3.40.50.720">
    <property type="entry name" value="NAD(P)-binding Rossmann-like Domain"/>
    <property type="match status" value="1"/>
</dbReference>
<organism evidence="10 11">
    <name type="scientific">Porcincola intestinalis</name>
    <dbReference type="NCBI Taxonomy" id="2606632"/>
    <lineage>
        <taxon>Bacteria</taxon>
        <taxon>Bacillati</taxon>
        <taxon>Bacillota</taxon>
        <taxon>Clostridia</taxon>
        <taxon>Lachnospirales</taxon>
        <taxon>Lachnospiraceae</taxon>
        <taxon>Porcincola</taxon>
    </lineage>
</organism>
<dbReference type="FunFam" id="3.40.50.720:FF:000304">
    <property type="entry name" value="UDP-glucose 4,6-dehydratase"/>
    <property type="match status" value="1"/>
</dbReference>
<evidence type="ECO:0000256" key="2">
    <source>
        <dbReference type="ARBA" id="ARBA00001911"/>
    </source>
</evidence>
<dbReference type="EC" id="4.2.1.46" evidence="4 8"/>
<evidence type="ECO:0000256" key="7">
    <source>
        <dbReference type="ARBA" id="ARBA00023239"/>
    </source>
</evidence>
<dbReference type="GO" id="GO:0008460">
    <property type="term" value="F:dTDP-glucose 4,6-dehydratase activity"/>
    <property type="evidence" value="ECO:0007669"/>
    <property type="project" value="UniProtKB-EC"/>
</dbReference>
<evidence type="ECO:0000259" key="9">
    <source>
        <dbReference type="Pfam" id="PF16363"/>
    </source>
</evidence>
<evidence type="ECO:0000256" key="4">
    <source>
        <dbReference type="ARBA" id="ARBA00011990"/>
    </source>
</evidence>
<evidence type="ECO:0000256" key="6">
    <source>
        <dbReference type="ARBA" id="ARBA00023027"/>
    </source>
</evidence>
<dbReference type="InterPro" id="IPR036291">
    <property type="entry name" value="NAD(P)-bd_dom_sf"/>
</dbReference>
<dbReference type="Proteomes" id="UP000481852">
    <property type="component" value="Unassembled WGS sequence"/>
</dbReference>
<dbReference type="NCBIfam" id="TIGR01181">
    <property type="entry name" value="dTDP_gluc_dehyt"/>
    <property type="match status" value="1"/>
</dbReference>
<evidence type="ECO:0000256" key="3">
    <source>
        <dbReference type="ARBA" id="ARBA00008178"/>
    </source>
</evidence>
<evidence type="ECO:0000313" key="10">
    <source>
        <dbReference type="EMBL" id="MSS14221.1"/>
    </source>
</evidence>
<comment type="cofactor">
    <cofactor evidence="2 8">
        <name>NAD(+)</name>
        <dbReference type="ChEBI" id="CHEBI:57540"/>
    </cofactor>
</comment>
<evidence type="ECO:0000256" key="8">
    <source>
        <dbReference type="RuleBase" id="RU004473"/>
    </source>
</evidence>
<dbReference type="PANTHER" id="PTHR43000">
    <property type="entry name" value="DTDP-D-GLUCOSE 4,6-DEHYDRATASE-RELATED"/>
    <property type="match status" value="1"/>
</dbReference>
<dbReference type="Pfam" id="PF16363">
    <property type="entry name" value="GDP_Man_Dehyd"/>
    <property type="match status" value="1"/>
</dbReference>
<dbReference type="InterPro" id="IPR016040">
    <property type="entry name" value="NAD(P)-bd_dom"/>
</dbReference>
<dbReference type="RefSeq" id="WP_154523571.1">
    <property type="nucleotide sequence ID" value="NZ_VULZ01000003.1"/>
</dbReference>
<comment type="similarity">
    <text evidence="3 8">Belongs to the NAD(P)-dependent epimerase/dehydratase family. dTDP-glucose dehydratase subfamily.</text>
</comment>
<dbReference type="AlphaFoldDB" id="A0A6L5X1K1"/>
<evidence type="ECO:0000313" key="11">
    <source>
        <dbReference type="Proteomes" id="UP000481852"/>
    </source>
</evidence>
<keyword evidence="6" id="KW-0520">NAD</keyword>
<evidence type="ECO:0000256" key="5">
    <source>
        <dbReference type="ARBA" id="ARBA00016977"/>
    </source>
</evidence>
<feature type="domain" description="NAD(P)-binding" evidence="9">
    <location>
        <begin position="4"/>
        <end position="309"/>
    </location>
</feature>
<reference evidence="10 11" key="1">
    <citation type="submission" date="2019-08" db="EMBL/GenBank/DDBJ databases">
        <title>In-depth cultivation of the pig gut microbiome towards novel bacterial diversity and tailored functional studies.</title>
        <authorList>
            <person name="Wylensek D."/>
            <person name="Hitch T.C.A."/>
            <person name="Clavel T."/>
        </authorList>
    </citation>
    <scope>NUCLEOTIDE SEQUENCE [LARGE SCALE GENOMIC DNA]</scope>
    <source>
        <strain evidence="10 11">Oil+RF-744-WCA-WT-11</strain>
    </source>
</reference>
<proteinExistence type="inferred from homology"/>
<evidence type="ECO:0000256" key="1">
    <source>
        <dbReference type="ARBA" id="ARBA00001539"/>
    </source>
</evidence>
<accession>A0A6L5X1K1</accession>
<name>A0A6L5X1K1_9FIRM</name>
<keyword evidence="11" id="KW-1185">Reference proteome</keyword>
<dbReference type="CDD" id="cd05246">
    <property type="entry name" value="dTDP_GD_SDR_e"/>
    <property type="match status" value="1"/>
</dbReference>